<protein>
    <submittedName>
        <fullName evidence="2">Uncharacterized protein</fullName>
    </submittedName>
</protein>
<organism evidence="2 3">
    <name type="scientific">Armillaria gallica</name>
    <name type="common">Bulbous honey fungus</name>
    <name type="synonym">Armillaria bulbosa</name>
    <dbReference type="NCBI Taxonomy" id="47427"/>
    <lineage>
        <taxon>Eukaryota</taxon>
        <taxon>Fungi</taxon>
        <taxon>Dikarya</taxon>
        <taxon>Basidiomycota</taxon>
        <taxon>Agaricomycotina</taxon>
        <taxon>Agaricomycetes</taxon>
        <taxon>Agaricomycetidae</taxon>
        <taxon>Agaricales</taxon>
        <taxon>Marasmiineae</taxon>
        <taxon>Physalacriaceae</taxon>
        <taxon>Armillaria</taxon>
    </lineage>
</organism>
<gene>
    <name evidence="2" type="ORF">ARMGADRAFT_1032709</name>
</gene>
<accession>A0A2H3DM17</accession>
<keyword evidence="3" id="KW-1185">Reference proteome</keyword>
<dbReference type="InParanoid" id="A0A2H3DM17"/>
<dbReference type="OrthoDB" id="10594206at2759"/>
<dbReference type="EMBL" id="KZ293666">
    <property type="protein sequence ID" value="PBK90127.1"/>
    <property type="molecule type" value="Genomic_DNA"/>
</dbReference>
<feature type="region of interest" description="Disordered" evidence="1">
    <location>
        <begin position="89"/>
        <end position="111"/>
    </location>
</feature>
<name>A0A2H3DM17_ARMGA</name>
<feature type="region of interest" description="Disordered" evidence="1">
    <location>
        <begin position="1"/>
        <end position="29"/>
    </location>
</feature>
<dbReference type="AlphaFoldDB" id="A0A2H3DM17"/>
<feature type="compositionally biased region" description="Basic and acidic residues" evidence="1">
    <location>
        <begin position="98"/>
        <end position="108"/>
    </location>
</feature>
<sequence length="118" mass="13203">MKTAVPKKAPCKWKEENSKPGGCSKCGKNNNDSWKVLQAKIAEPGEYSFKWIYLSMPRFGRLEYRDTSNFNMDYGTGLTLLHRGSDVSAGHLSMQDGSAKEHPRKSTVEDVTEINDAC</sequence>
<evidence type="ECO:0000313" key="3">
    <source>
        <dbReference type="Proteomes" id="UP000217790"/>
    </source>
</evidence>
<reference evidence="3" key="1">
    <citation type="journal article" date="2017" name="Nat. Ecol. Evol.">
        <title>Genome expansion and lineage-specific genetic innovations in the forest pathogenic fungi Armillaria.</title>
        <authorList>
            <person name="Sipos G."/>
            <person name="Prasanna A.N."/>
            <person name="Walter M.C."/>
            <person name="O'Connor E."/>
            <person name="Balint B."/>
            <person name="Krizsan K."/>
            <person name="Kiss B."/>
            <person name="Hess J."/>
            <person name="Varga T."/>
            <person name="Slot J."/>
            <person name="Riley R."/>
            <person name="Boka B."/>
            <person name="Rigling D."/>
            <person name="Barry K."/>
            <person name="Lee J."/>
            <person name="Mihaltcheva S."/>
            <person name="LaButti K."/>
            <person name="Lipzen A."/>
            <person name="Waldron R."/>
            <person name="Moloney N.M."/>
            <person name="Sperisen C."/>
            <person name="Kredics L."/>
            <person name="Vagvoelgyi C."/>
            <person name="Patrignani A."/>
            <person name="Fitzpatrick D."/>
            <person name="Nagy I."/>
            <person name="Doyle S."/>
            <person name="Anderson J.B."/>
            <person name="Grigoriev I.V."/>
            <person name="Gueldener U."/>
            <person name="Muensterkoetter M."/>
            <person name="Nagy L.G."/>
        </authorList>
    </citation>
    <scope>NUCLEOTIDE SEQUENCE [LARGE SCALE GENOMIC DNA]</scope>
    <source>
        <strain evidence="3">Ar21-2</strain>
    </source>
</reference>
<proteinExistence type="predicted"/>
<evidence type="ECO:0000313" key="2">
    <source>
        <dbReference type="EMBL" id="PBK90127.1"/>
    </source>
</evidence>
<evidence type="ECO:0000256" key="1">
    <source>
        <dbReference type="SAM" id="MobiDB-lite"/>
    </source>
</evidence>
<dbReference type="Proteomes" id="UP000217790">
    <property type="component" value="Unassembled WGS sequence"/>
</dbReference>